<dbReference type="GO" id="GO:1990904">
    <property type="term" value="C:ribonucleoprotein complex"/>
    <property type="evidence" value="ECO:0007669"/>
    <property type="project" value="UniProtKB-KW"/>
</dbReference>
<dbReference type="PROSITE" id="PS50126">
    <property type="entry name" value="S1"/>
    <property type="match status" value="3"/>
</dbReference>
<dbReference type="PANTHER" id="PTHR10724">
    <property type="entry name" value="30S RIBOSOMAL PROTEIN S1"/>
    <property type="match status" value="1"/>
</dbReference>
<feature type="domain" description="S1 motif" evidence="4">
    <location>
        <begin position="27"/>
        <end position="96"/>
    </location>
</feature>
<accession>A0A1C9CCR5</accession>
<dbReference type="InterPro" id="IPR050437">
    <property type="entry name" value="Ribos_protein_bS1-like"/>
</dbReference>
<evidence type="ECO:0000313" key="5">
    <source>
        <dbReference type="EMBL" id="AOM66144.1"/>
    </source>
</evidence>
<keyword evidence="2 5" id="KW-0689">Ribosomal protein</keyword>
<evidence type="ECO:0000256" key="2">
    <source>
        <dbReference type="ARBA" id="ARBA00022980"/>
    </source>
</evidence>
<dbReference type="GO" id="GO:0003735">
    <property type="term" value="F:structural constituent of ribosome"/>
    <property type="evidence" value="ECO:0007669"/>
    <property type="project" value="TreeGrafter"/>
</dbReference>
<dbReference type="SUPFAM" id="SSF50249">
    <property type="entry name" value="Nucleic acid-binding proteins"/>
    <property type="match status" value="3"/>
</dbReference>
<dbReference type="GeneID" id="29073214"/>
<dbReference type="GO" id="GO:0003729">
    <property type="term" value="F:mRNA binding"/>
    <property type="evidence" value="ECO:0007669"/>
    <property type="project" value="TreeGrafter"/>
</dbReference>
<evidence type="ECO:0000313" key="6">
    <source>
        <dbReference type="EMBL" id="ARO90496.1"/>
    </source>
</evidence>
<dbReference type="AlphaFoldDB" id="A0A1C9CCR5"/>
<dbReference type="PANTHER" id="PTHR10724:SF7">
    <property type="entry name" value="SMALL RIBOSOMAL SUBUNIT PROTEIN BS1C"/>
    <property type="match status" value="1"/>
</dbReference>
<organism evidence="5">
    <name type="scientific">Bangiopsis subsimplex</name>
    <dbReference type="NCBI Taxonomy" id="139980"/>
    <lineage>
        <taxon>Eukaryota</taxon>
        <taxon>Rhodophyta</taxon>
        <taxon>Stylonematophyceae</taxon>
        <taxon>Stylonematales</taxon>
        <taxon>Stylonemataceae</taxon>
        <taxon>Bangiopsis</taxon>
    </lineage>
</organism>
<geneLocation type="plastid" evidence="5"/>
<reference evidence="5" key="1">
    <citation type="journal article" date="2016" name="BMC Biol.">
        <title>Parallel evolution of highly conserved plastid genome architecture in red seaweeds and seed plants.</title>
        <authorList>
            <person name="Lee J."/>
            <person name="Cho C.H."/>
            <person name="Park S.I."/>
            <person name="Choi J.W."/>
            <person name="Song H.S."/>
            <person name="West J.A."/>
            <person name="Bhattacharya D."/>
            <person name="Yoon H.S."/>
        </authorList>
    </citation>
    <scope>NUCLEOTIDE SEQUENCE</scope>
</reference>
<feature type="domain" description="S1 motif" evidence="4">
    <location>
        <begin position="114"/>
        <end position="177"/>
    </location>
</feature>
<comment type="similarity">
    <text evidence="1">Belongs to the bacterial ribosomal protein bS1 family.</text>
</comment>
<proteinExistence type="inferred from homology"/>
<keyword evidence="3" id="KW-0687">Ribonucleoprotein</keyword>
<dbReference type="GO" id="GO:0006412">
    <property type="term" value="P:translation"/>
    <property type="evidence" value="ECO:0007669"/>
    <property type="project" value="TreeGrafter"/>
</dbReference>
<dbReference type="InterPro" id="IPR012340">
    <property type="entry name" value="NA-bd_OB-fold"/>
</dbReference>
<dbReference type="Gene3D" id="2.40.50.140">
    <property type="entry name" value="Nucleic acid-binding proteins"/>
    <property type="match status" value="2"/>
</dbReference>
<dbReference type="RefSeq" id="YP_009296801.1">
    <property type="nucleotide sequence ID" value="NC_031173.1"/>
</dbReference>
<dbReference type="PRINTS" id="PR00681">
    <property type="entry name" value="RIBOSOMALS1"/>
</dbReference>
<dbReference type="InterPro" id="IPR035104">
    <property type="entry name" value="Ribosomal_protein_S1-like"/>
</dbReference>
<sequence length="261" mass="29980">METSNSSFTYKNFTAVLKKYQYNFNTGDIVAGIIFSIENKCVLVDIGANLVGHLPLEEIGMNKVDSVSKDIQLNEIRELYIILFDPLNDQIILSLKRVHGLKTWKRIRQIYEENIIFQTQLIKLNKGGYVVEFEGLKGFIPKSHIVYNNNNISSNKAIYVKILEFNEISNYLLLSERCAYLQQNINMFRLGMITEGIVESVQNYGLFLNVQNLKGLLHISEIQKEPNESLKDKFNIGNKVRVMIIHVDLAKGRIAFSQKNL</sequence>
<evidence type="ECO:0000259" key="4">
    <source>
        <dbReference type="PROSITE" id="PS50126"/>
    </source>
</evidence>
<dbReference type="GO" id="GO:0005840">
    <property type="term" value="C:ribosome"/>
    <property type="evidence" value="ECO:0007669"/>
    <property type="project" value="UniProtKB-KW"/>
</dbReference>
<keyword evidence="5" id="KW-0934">Plastid</keyword>
<protein>
    <submittedName>
        <fullName evidence="5 6">Ribosomal protein S1</fullName>
    </submittedName>
</protein>
<gene>
    <name evidence="5" type="primary">rps1</name>
    <name evidence="5" type="ORF">Bangp_062</name>
</gene>
<evidence type="ECO:0000256" key="3">
    <source>
        <dbReference type="ARBA" id="ARBA00023274"/>
    </source>
</evidence>
<reference evidence="6" key="2">
    <citation type="submission" date="2017-03" db="EMBL/GenBank/DDBJ databases">
        <title>The new red algal subphylum Proteorhodophytina comprises the largest and most divergent plastid genomes known.</title>
        <authorList>
            <person name="Munoz-Gomez S.A."/>
            <person name="Mejia-Franco F.G."/>
            <person name="Durnin K."/>
            <person name="Morgan C."/>
            <person name="Grisdale C.J."/>
            <person name="Archibald J.M."/>
            <person name="Slamovits C.H."/>
        </authorList>
    </citation>
    <scope>NUCLEOTIDE SEQUENCE</scope>
    <source>
        <strain evidence="6">UTEX LB2854</strain>
    </source>
</reference>
<dbReference type="InterPro" id="IPR003029">
    <property type="entry name" value="S1_domain"/>
</dbReference>
<dbReference type="Pfam" id="PF00575">
    <property type="entry name" value="S1"/>
    <property type="match status" value="2"/>
</dbReference>
<dbReference type="EMBL" id="KX284718">
    <property type="protein sequence ID" value="AOM66144.1"/>
    <property type="molecule type" value="Genomic_DNA"/>
</dbReference>
<name>A0A1C9CCR5_9RHOD</name>
<dbReference type="SMART" id="SM00316">
    <property type="entry name" value="S1"/>
    <property type="match status" value="3"/>
</dbReference>
<dbReference type="EMBL" id="KY709207">
    <property type="protein sequence ID" value="ARO90496.1"/>
    <property type="molecule type" value="Genomic_DNA"/>
</dbReference>
<evidence type="ECO:0000256" key="1">
    <source>
        <dbReference type="ARBA" id="ARBA00006767"/>
    </source>
</evidence>
<keyword evidence="6" id="KW-0150">Chloroplast</keyword>
<feature type="domain" description="S1 motif" evidence="4">
    <location>
        <begin position="191"/>
        <end position="259"/>
    </location>
</feature>